<reference evidence="3 4" key="1">
    <citation type="submission" date="2018-06" db="EMBL/GenBank/DDBJ databases">
        <authorList>
            <consortium name="Pathogen Informatics"/>
            <person name="Doyle S."/>
        </authorList>
    </citation>
    <scope>NUCLEOTIDE SEQUENCE [LARGE SCALE GENOMIC DNA]</scope>
    <source>
        <strain evidence="4">ATCC 11859 / DSM 33 / NCIB 8841 / NCTC 4822</strain>
    </source>
</reference>
<evidence type="ECO:0000256" key="1">
    <source>
        <dbReference type="SAM" id="MobiDB-lite"/>
    </source>
</evidence>
<organism evidence="3 4">
    <name type="scientific">Sporosarcina pasteurii</name>
    <name type="common">Bacillus pasteurii</name>
    <dbReference type="NCBI Taxonomy" id="1474"/>
    <lineage>
        <taxon>Bacteria</taxon>
        <taxon>Bacillati</taxon>
        <taxon>Bacillota</taxon>
        <taxon>Bacilli</taxon>
        <taxon>Bacillales</taxon>
        <taxon>Caryophanaceae</taxon>
        <taxon>Sporosarcina</taxon>
    </lineage>
</organism>
<accession>A0A380BG21</accession>
<dbReference type="Gene3D" id="3.30.750.140">
    <property type="match status" value="1"/>
</dbReference>
<name>A0A380BG21_SPOPA</name>
<proteinExistence type="predicted"/>
<dbReference type="EMBL" id="UGYZ01000002">
    <property type="protein sequence ID" value="SUJ00813.1"/>
    <property type="molecule type" value="Genomic_DNA"/>
</dbReference>
<keyword evidence="3" id="KW-0969">Cilium</keyword>
<feature type="region of interest" description="Disordered" evidence="1">
    <location>
        <begin position="354"/>
        <end position="378"/>
    </location>
</feature>
<gene>
    <name evidence="3" type="ORF">NCTC4822_01048</name>
</gene>
<dbReference type="AlphaFoldDB" id="A0A380BG21"/>
<evidence type="ECO:0000259" key="2">
    <source>
        <dbReference type="Pfam" id="PF02120"/>
    </source>
</evidence>
<feature type="domain" description="Flagellar hook-length control protein-like C-terminal" evidence="2">
    <location>
        <begin position="269"/>
        <end position="339"/>
    </location>
</feature>
<keyword evidence="3" id="KW-0966">Cell projection</keyword>
<dbReference type="RefSeq" id="WP_166739525.1">
    <property type="nucleotide sequence ID" value="NZ_CP038012.1"/>
</dbReference>
<evidence type="ECO:0000313" key="3">
    <source>
        <dbReference type="EMBL" id="SUJ00813.1"/>
    </source>
</evidence>
<keyword evidence="3" id="KW-0282">Flagellum</keyword>
<protein>
    <submittedName>
        <fullName evidence="3">Flagellar hook-length control protein FliK</fullName>
    </submittedName>
</protein>
<keyword evidence="4" id="KW-1185">Reference proteome</keyword>
<dbReference type="InterPro" id="IPR021136">
    <property type="entry name" value="Flagellar_hook_control-like_C"/>
</dbReference>
<dbReference type="Pfam" id="PF02120">
    <property type="entry name" value="Flg_hook"/>
    <property type="match status" value="1"/>
</dbReference>
<dbReference type="InterPro" id="IPR038610">
    <property type="entry name" value="FliK-like_C_sf"/>
</dbReference>
<dbReference type="Proteomes" id="UP000254519">
    <property type="component" value="Unassembled WGS sequence"/>
</dbReference>
<evidence type="ECO:0000313" key="4">
    <source>
        <dbReference type="Proteomes" id="UP000254519"/>
    </source>
</evidence>
<sequence>MINAMVLPKPIHIGKMPVGNRTKLNGDVNEGAFGSVLATLTDNDSFIEIELSEDHTDTVDVKLSQLLQVTTIDELVEFLQENEQTSMELPFVIDEHLVFRDKKILDSLVDILPIPEQLEFVDRELGTNAIAIYIWQLIEQFDALGTDLFPTIGGKLSKEQSIGLLAVIKLITIEGPKADLTLKQEQQLSALQEIVKSLEMREKTTTHVSSQNNQFKESLHEMIGQSTLPLSAMNRMHGIHTELKARESSRAELLLRELQNVFKRSNLGQSGGTTRISIKMYPEHLGQLRIELLQTHGVLTARILASSALGKEMLESHLHQLRNAFLQQNIQVERIDISQMLNEASDYNREQAFGQQFQQEQESSNGQETEQSDEEHMTFEDYLIELEV</sequence>
<feature type="compositionally biased region" description="Low complexity" evidence="1">
    <location>
        <begin position="354"/>
        <end position="369"/>
    </location>
</feature>
<dbReference type="CDD" id="cd17470">
    <property type="entry name" value="T3SS_Flik_C"/>
    <property type="match status" value="1"/>
</dbReference>